<evidence type="ECO:0000313" key="1">
    <source>
        <dbReference type="EMBL" id="GAA0857085.1"/>
    </source>
</evidence>
<protein>
    <submittedName>
        <fullName evidence="1">Uncharacterized protein</fullName>
    </submittedName>
</protein>
<dbReference type="Proteomes" id="UP001500359">
    <property type="component" value="Unassembled WGS sequence"/>
</dbReference>
<dbReference type="EMBL" id="BAAAFD010000005">
    <property type="protein sequence ID" value="GAA0857085.1"/>
    <property type="molecule type" value="Genomic_DNA"/>
</dbReference>
<dbReference type="RefSeq" id="WP_343859767.1">
    <property type="nucleotide sequence ID" value="NZ_BAAAFD010000005.1"/>
</dbReference>
<name>A0ABN1LKH5_9ALTE</name>
<sequence>MNRSSKGFGLTGVFITVLVLVITAVMSSSAKSAELQSPISITQAK</sequence>
<evidence type="ECO:0000313" key="2">
    <source>
        <dbReference type="Proteomes" id="UP001500359"/>
    </source>
</evidence>
<organism evidence="1 2">
    <name type="scientific">Aliiglaciecola litoralis</name>
    <dbReference type="NCBI Taxonomy" id="582857"/>
    <lineage>
        <taxon>Bacteria</taxon>
        <taxon>Pseudomonadati</taxon>
        <taxon>Pseudomonadota</taxon>
        <taxon>Gammaproteobacteria</taxon>
        <taxon>Alteromonadales</taxon>
        <taxon>Alteromonadaceae</taxon>
        <taxon>Aliiglaciecola</taxon>
    </lineage>
</organism>
<accession>A0ABN1LKH5</accession>
<gene>
    <name evidence="1" type="ORF">GCM10009114_21480</name>
</gene>
<keyword evidence="2" id="KW-1185">Reference proteome</keyword>
<proteinExistence type="predicted"/>
<reference evidence="1 2" key="1">
    <citation type="journal article" date="2019" name="Int. J. Syst. Evol. Microbiol.">
        <title>The Global Catalogue of Microorganisms (GCM) 10K type strain sequencing project: providing services to taxonomists for standard genome sequencing and annotation.</title>
        <authorList>
            <consortium name="The Broad Institute Genomics Platform"/>
            <consortium name="The Broad Institute Genome Sequencing Center for Infectious Disease"/>
            <person name="Wu L."/>
            <person name="Ma J."/>
        </authorList>
    </citation>
    <scope>NUCLEOTIDE SEQUENCE [LARGE SCALE GENOMIC DNA]</scope>
    <source>
        <strain evidence="1 2">JCM 15896</strain>
    </source>
</reference>
<comment type="caution">
    <text evidence="1">The sequence shown here is derived from an EMBL/GenBank/DDBJ whole genome shotgun (WGS) entry which is preliminary data.</text>
</comment>